<dbReference type="InterPro" id="IPR036388">
    <property type="entry name" value="WH-like_DNA-bd_sf"/>
</dbReference>
<evidence type="ECO:0000313" key="3">
    <source>
        <dbReference type="Proteomes" id="UP001595867"/>
    </source>
</evidence>
<evidence type="ECO:0000313" key="2">
    <source>
        <dbReference type="EMBL" id="MFC4068415.1"/>
    </source>
</evidence>
<dbReference type="InterPro" id="IPR001845">
    <property type="entry name" value="HTH_ArsR_DNA-bd_dom"/>
</dbReference>
<dbReference type="InterPro" id="IPR011991">
    <property type="entry name" value="ArsR-like_HTH"/>
</dbReference>
<protein>
    <submittedName>
        <fullName evidence="2">ArsR/SmtB family transcription factor</fullName>
    </submittedName>
</protein>
<dbReference type="SMART" id="SM00418">
    <property type="entry name" value="HTH_ARSR"/>
    <property type="match status" value="1"/>
</dbReference>
<dbReference type="SUPFAM" id="SSF46785">
    <property type="entry name" value="Winged helix' DNA-binding domain"/>
    <property type="match status" value="1"/>
</dbReference>
<feature type="domain" description="HTH arsR-type" evidence="1">
    <location>
        <begin position="16"/>
        <end position="99"/>
    </location>
</feature>
<organism evidence="2 3">
    <name type="scientific">Actinoplanes subglobosus</name>
    <dbReference type="NCBI Taxonomy" id="1547892"/>
    <lineage>
        <taxon>Bacteria</taxon>
        <taxon>Bacillati</taxon>
        <taxon>Actinomycetota</taxon>
        <taxon>Actinomycetes</taxon>
        <taxon>Micromonosporales</taxon>
        <taxon>Micromonosporaceae</taxon>
        <taxon>Actinoplanes</taxon>
    </lineage>
</organism>
<dbReference type="InterPro" id="IPR036390">
    <property type="entry name" value="WH_DNA-bd_sf"/>
</dbReference>
<keyword evidence="3" id="KW-1185">Reference proteome</keyword>
<dbReference type="CDD" id="cd00090">
    <property type="entry name" value="HTH_ARSR"/>
    <property type="match status" value="1"/>
</dbReference>
<dbReference type="RefSeq" id="WP_378069315.1">
    <property type="nucleotide sequence ID" value="NZ_JBHSBL010000019.1"/>
</dbReference>
<reference evidence="3" key="1">
    <citation type="journal article" date="2019" name="Int. J. Syst. Evol. Microbiol.">
        <title>The Global Catalogue of Microorganisms (GCM) 10K type strain sequencing project: providing services to taxonomists for standard genome sequencing and annotation.</title>
        <authorList>
            <consortium name="The Broad Institute Genomics Platform"/>
            <consortium name="The Broad Institute Genome Sequencing Center for Infectious Disease"/>
            <person name="Wu L."/>
            <person name="Ma J."/>
        </authorList>
    </citation>
    <scope>NUCLEOTIDE SEQUENCE [LARGE SCALE GENOMIC DNA]</scope>
    <source>
        <strain evidence="3">TBRC 5832</strain>
    </source>
</reference>
<dbReference type="Gene3D" id="1.10.10.10">
    <property type="entry name" value="Winged helix-like DNA-binding domain superfamily/Winged helix DNA-binding domain"/>
    <property type="match status" value="1"/>
</dbReference>
<sequence>MSLTNPMGDLTITDPQAMRALAHPVRLAALTYLQRHGPTTATQLSAHVGATPSVTSWHLRHLATFGLVTDADPGEVPGDGRQRYWKAAARGFTVSLAADDESQTARRLLATRMEQAARDQADQWWADTEPQLDHTWRRLSGTSNTGVRLTADELERLENDIDALLAVYVRRADQDTPAEARRVRIVRNYLPEAQ</sequence>
<comment type="caution">
    <text evidence="2">The sequence shown here is derived from an EMBL/GenBank/DDBJ whole genome shotgun (WGS) entry which is preliminary data.</text>
</comment>
<dbReference type="EMBL" id="JBHSBL010000019">
    <property type="protein sequence ID" value="MFC4068415.1"/>
    <property type="molecule type" value="Genomic_DNA"/>
</dbReference>
<evidence type="ECO:0000259" key="1">
    <source>
        <dbReference type="SMART" id="SM00418"/>
    </source>
</evidence>
<accession>A0ABV8J376</accession>
<gene>
    <name evidence="2" type="ORF">ACFO0C_26095</name>
</gene>
<proteinExistence type="predicted"/>
<dbReference type="Pfam" id="PF01022">
    <property type="entry name" value="HTH_5"/>
    <property type="match status" value="1"/>
</dbReference>
<name>A0ABV8J376_9ACTN</name>
<dbReference type="Proteomes" id="UP001595867">
    <property type="component" value="Unassembled WGS sequence"/>
</dbReference>